<sequence>TVDQYIENNILLDNNEIEKIITKLPYKNIYASEPAQTIAIYIQVVNDSIVTEEILNDEKIITTVQGEKNKKELTKQEIENKDETSDLPVIAAK</sequence>
<dbReference type="Proteomes" id="UP000789920">
    <property type="component" value="Unassembled WGS sequence"/>
</dbReference>
<comment type="caution">
    <text evidence="1">The sequence shown here is derived from an EMBL/GenBank/DDBJ whole genome shotgun (WGS) entry which is preliminary data.</text>
</comment>
<name>A0ACA9R3I6_9GLOM</name>
<reference evidence="1" key="1">
    <citation type="submission" date="2021-06" db="EMBL/GenBank/DDBJ databases">
        <authorList>
            <person name="Kallberg Y."/>
            <person name="Tangrot J."/>
            <person name="Rosling A."/>
        </authorList>
    </citation>
    <scope>NUCLEOTIDE SEQUENCE</scope>
    <source>
        <strain evidence="1">MA461A</strain>
    </source>
</reference>
<organism evidence="1 2">
    <name type="scientific">Racocetra persica</name>
    <dbReference type="NCBI Taxonomy" id="160502"/>
    <lineage>
        <taxon>Eukaryota</taxon>
        <taxon>Fungi</taxon>
        <taxon>Fungi incertae sedis</taxon>
        <taxon>Mucoromycota</taxon>
        <taxon>Glomeromycotina</taxon>
        <taxon>Glomeromycetes</taxon>
        <taxon>Diversisporales</taxon>
        <taxon>Gigasporaceae</taxon>
        <taxon>Racocetra</taxon>
    </lineage>
</organism>
<accession>A0ACA9R3I6</accession>
<proteinExistence type="predicted"/>
<gene>
    <name evidence="1" type="ORF">RPERSI_LOCUS16879</name>
</gene>
<feature type="non-terminal residue" evidence="1">
    <location>
        <position position="93"/>
    </location>
</feature>
<evidence type="ECO:0000313" key="1">
    <source>
        <dbReference type="EMBL" id="CAG8775166.1"/>
    </source>
</evidence>
<evidence type="ECO:0000313" key="2">
    <source>
        <dbReference type="Proteomes" id="UP000789920"/>
    </source>
</evidence>
<keyword evidence="2" id="KW-1185">Reference proteome</keyword>
<feature type="non-terminal residue" evidence="1">
    <location>
        <position position="1"/>
    </location>
</feature>
<dbReference type="EMBL" id="CAJVQC010042379">
    <property type="protein sequence ID" value="CAG8775166.1"/>
    <property type="molecule type" value="Genomic_DNA"/>
</dbReference>
<protein>
    <submittedName>
        <fullName evidence="1">1838_t:CDS:1</fullName>
    </submittedName>
</protein>